<dbReference type="Proteomes" id="UP001321580">
    <property type="component" value="Unassembled WGS sequence"/>
</dbReference>
<proteinExistence type="predicted"/>
<accession>A0ABT6XL41</accession>
<name>A0ABT6XL41_9GAMM</name>
<reference evidence="1 2" key="1">
    <citation type="submission" date="2023-05" db="EMBL/GenBank/DDBJ databases">
        <title>Lysobacter sp. strain LF1 Genome sequencing and assembly.</title>
        <authorList>
            <person name="Jung Y."/>
        </authorList>
    </citation>
    <scope>NUCLEOTIDE SEQUENCE [LARGE SCALE GENOMIC DNA]</scope>
    <source>
        <strain evidence="1 2">LF1</strain>
    </source>
</reference>
<protein>
    <recommendedName>
        <fullName evidence="3">RiboL-PSP-HEPN domain-containing protein</fullName>
    </recommendedName>
</protein>
<gene>
    <name evidence="1" type="ORF">QLQ15_17860</name>
</gene>
<comment type="caution">
    <text evidence="1">The sequence shown here is derived from an EMBL/GenBank/DDBJ whole genome shotgun (WGS) entry which is preliminary data.</text>
</comment>
<keyword evidence="2" id="KW-1185">Reference proteome</keyword>
<evidence type="ECO:0000313" key="1">
    <source>
        <dbReference type="EMBL" id="MDI9240773.1"/>
    </source>
</evidence>
<evidence type="ECO:0008006" key="3">
    <source>
        <dbReference type="Google" id="ProtNLM"/>
    </source>
</evidence>
<sequence length="226" mass="25088">MPSERFVQLRDQLAALRSHLLPEAFDPTGLYEQPDAISTRALGYRVLAHAEIETYFEDRALEVANLAREAWERTRFASRVALCLTSFSGKEMRSPPDTLQAPSDNKKKTWPELIDINVRLTPIWAAFHHFVRSDNNGVKEKNLLALLLPIGIDHGKLDPNLLADLDSFGALRGAAAHSSSRTGVRQALNPADELRRVESLLVGIEPLDAEIDALLLEIPKAPRAIA</sequence>
<dbReference type="EMBL" id="JASGBI010000002">
    <property type="protein sequence ID" value="MDI9240773.1"/>
    <property type="molecule type" value="Genomic_DNA"/>
</dbReference>
<evidence type="ECO:0000313" key="2">
    <source>
        <dbReference type="Proteomes" id="UP001321580"/>
    </source>
</evidence>
<organism evidence="1 2">
    <name type="scientific">Lysobacter stagni</name>
    <dbReference type="NCBI Taxonomy" id="3045172"/>
    <lineage>
        <taxon>Bacteria</taxon>
        <taxon>Pseudomonadati</taxon>
        <taxon>Pseudomonadota</taxon>
        <taxon>Gammaproteobacteria</taxon>
        <taxon>Lysobacterales</taxon>
        <taxon>Lysobacteraceae</taxon>
        <taxon>Lysobacter</taxon>
    </lineage>
</organism>
<dbReference type="RefSeq" id="WP_283214253.1">
    <property type="nucleotide sequence ID" value="NZ_JASGBI010000002.1"/>
</dbReference>